<organism evidence="1 2">
    <name type="scientific">Piromyces finnis</name>
    <dbReference type="NCBI Taxonomy" id="1754191"/>
    <lineage>
        <taxon>Eukaryota</taxon>
        <taxon>Fungi</taxon>
        <taxon>Fungi incertae sedis</taxon>
        <taxon>Chytridiomycota</taxon>
        <taxon>Chytridiomycota incertae sedis</taxon>
        <taxon>Neocallimastigomycetes</taxon>
        <taxon>Neocallimastigales</taxon>
        <taxon>Neocallimastigaceae</taxon>
        <taxon>Piromyces</taxon>
    </lineage>
</organism>
<comment type="caution">
    <text evidence="1">The sequence shown here is derived from an EMBL/GenBank/DDBJ whole genome shotgun (WGS) entry which is preliminary data.</text>
</comment>
<accession>A0A1Y1VD68</accession>
<dbReference type="EMBL" id="MCFH01000014">
    <property type="protein sequence ID" value="ORX53030.1"/>
    <property type="molecule type" value="Genomic_DNA"/>
</dbReference>
<evidence type="ECO:0000313" key="2">
    <source>
        <dbReference type="Proteomes" id="UP000193719"/>
    </source>
</evidence>
<gene>
    <name evidence="1" type="ORF">BCR36DRAFT_582425</name>
</gene>
<name>A0A1Y1VD68_9FUNG</name>
<reference evidence="1 2" key="1">
    <citation type="submission" date="2016-08" db="EMBL/GenBank/DDBJ databases">
        <title>Genomes of anaerobic fungi encode conserved fungal cellulosomes for biomass hydrolysis.</title>
        <authorList>
            <consortium name="DOE Joint Genome Institute"/>
            <person name="Haitjema C.H."/>
            <person name="Gilmore S.P."/>
            <person name="Henske J.K."/>
            <person name="Solomon K.V."/>
            <person name="De Groot R."/>
            <person name="Kuo A."/>
            <person name="Mondo S.J."/>
            <person name="Salamov A.A."/>
            <person name="Labutti K."/>
            <person name="Zhao Z."/>
            <person name="Chiniquy J."/>
            <person name="Barry K."/>
            <person name="Brewer H.M."/>
            <person name="Purvine S.O."/>
            <person name="Wright A.T."/>
            <person name="Boxma B."/>
            <person name="Van Alen T."/>
            <person name="Hackstein J.H."/>
            <person name="Baker S.E."/>
            <person name="Grigoriev I.V."/>
            <person name="O'Malley M.A."/>
        </authorList>
    </citation>
    <scope>NUCLEOTIDE SEQUENCE [LARGE SCALE GENOMIC DNA]</scope>
    <source>
        <strain evidence="2">finn</strain>
    </source>
</reference>
<evidence type="ECO:0000313" key="1">
    <source>
        <dbReference type="EMBL" id="ORX53030.1"/>
    </source>
</evidence>
<proteinExistence type="predicted"/>
<dbReference type="AlphaFoldDB" id="A0A1Y1VD68"/>
<keyword evidence="2" id="KW-1185">Reference proteome</keyword>
<dbReference type="OrthoDB" id="10506205at2759"/>
<reference evidence="1 2" key="2">
    <citation type="submission" date="2016-08" db="EMBL/GenBank/DDBJ databases">
        <title>Pervasive Adenine N6-methylation of Active Genes in Fungi.</title>
        <authorList>
            <consortium name="DOE Joint Genome Institute"/>
            <person name="Mondo S.J."/>
            <person name="Dannebaum R.O."/>
            <person name="Kuo R.C."/>
            <person name="Labutti K."/>
            <person name="Haridas S."/>
            <person name="Kuo A."/>
            <person name="Salamov A."/>
            <person name="Ahrendt S.R."/>
            <person name="Lipzen A."/>
            <person name="Sullivan W."/>
            <person name="Andreopoulos W.B."/>
            <person name="Clum A."/>
            <person name="Lindquist E."/>
            <person name="Daum C."/>
            <person name="Ramamoorthy G.K."/>
            <person name="Gryganskyi A."/>
            <person name="Culley D."/>
            <person name="Magnuson J.K."/>
            <person name="James T.Y."/>
            <person name="O'Malley M.A."/>
            <person name="Stajich J.E."/>
            <person name="Spatafora J.W."/>
            <person name="Visel A."/>
            <person name="Grigoriev I.V."/>
        </authorList>
    </citation>
    <scope>NUCLEOTIDE SEQUENCE [LARGE SCALE GENOMIC DNA]</scope>
    <source>
        <strain evidence="2">finn</strain>
    </source>
</reference>
<sequence length="119" mass="13682">MSTNINFSCDKLVGCENFPIWYITISDYLKSFKLNLYIETDVTSTIANSVNNDTDHNTKNDHETNDAKASNIILTNVIDKIKYYIKDCATAYEKMGKLKSLYEVDKATFCGMWIIYHNV</sequence>
<protein>
    <submittedName>
        <fullName evidence="1">Uncharacterized protein</fullName>
    </submittedName>
</protein>
<dbReference type="Proteomes" id="UP000193719">
    <property type="component" value="Unassembled WGS sequence"/>
</dbReference>